<proteinExistence type="predicted"/>
<accession>A0A3E1NRG9</accession>
<keyword evidence="2" id="KW-1185">Reference proteome</keyword>
<protein>
    <submittedName>
        <fullName evidence="1">N-acetyltransferase</fullName>
    </submittedName>
</protein>
<dbReference type="OrthoDB" id="9812988at2"/>
<reference evidence="1 2" key="1">
    <citation type="submission" date="2018-08" db="EMBL/GenBank/DDBJ databases">
        <title>Chitinophagaceae sp. K23C18032701, a novel bacterium isolated from forest soil.</title>
        <authorList>
            <person name="Wang C."/>
        </authorList>
    </citation>
    <scope>NUCLEOTIDE SEQUENCE [LARGE SCALE GENOMIC DNA]</scope>
    <source>
        <strain evidence="1 2">K23C18032701</strain>
    </source>
</reference>
<organism evidence="1 2">
    <name type="scientific">Deminuibacter soli</name>
    <dbReference type="NCBI Taxonomy" id="2291815"/>
    <lineage>
        <taxon>Bacteria</taxon>
        <taxon>Pseudomonadati</taxon>
        <taxon>Bacteroidota</taxon>
        <taxon>Chitinophagia</taxon>
        <taxon>Chitinophagales</taxon>
        <taxon>Chitinophagaceae</taxon>
        <taxon>Deminuibacter</taxon>
    </lineage>
</organism>
<sequence length="190" mass="20942">MDPEVIIRIAKDGDVKYALAIVTEMESSAKARGTGIARRTPEMIGEKIKNGNAVIAVTRTGEWVGFSYIEPWSNGTFVSNCGLIVSPAFRHLGVATGIKKRIFELSRMKYPLAKIFSITTGMAIMKINHDLGFKPVTFSAVTQDDAFWDGCRSCVNYSILEGKCRQNCLCTAMLYDPAEHISCSDEALVY</sequence>
<dbReference type="SUPFAM" id="SSF55729">
    <property type="entry name" value="Acyl-CoA N-acyltransferases (Nat)"/>
    <property type="match status" value="1"/>
</dbReference>
<comment type="caution">
    <text evidence="1">The sequence shown here is derived from an EMBL/GenBank/DDBJ whole genome shotgun (WGS) entry which is preliminary data.</text>
</comment>
<dbReference type="Proteomes" id="UP000261284">
    <property type="component" value="Unassembled WGS sequence"/>
</dbReference>
<name>A0A3E1NRG9_9BACT</name>
<dbReference type="RefSeq" id="WP_116846255.1">
    <property type="nucleotide sequence ID" value="NZ_QTJU01000001.1"/>
</dbReference>
<dbReference type="InterPro" id="IPR016181">
    <property type="entry name" value="Acyl_CoA_acyltransferase"/>
</dbReference>
<dbReference type="AlphaFoldDB" id="A0A3E1NRG9"/>
<gene>
    <name evidence="1" type="ORF">DXN05_05965</name>
</gene>
<dbReference type="Gene3D" id="3.40.630.30">
    <property type="match status" value="1"/>
</dbReference>
<keyword evidence="1" id="KW-0808">Transferase</keyword>
<evidence type="ECO:0000313" key="1">
    <source>
        <dbReference type="EMBL" id="RFM30500.1"/>
    </source>
</evidence>
<dbReference type="GO" id="GO:0016740">
    <property type="term" value="F:transferase activity"/>
    <property type="evidence" value="ECO:0007669"/>
    <property type="project" value="UniProtKB-KW"/>
</dbReference>
<dbReference type="EMBL" id="QTJU01000001">
    <property type="protein sequence ID" value="RFM30500.1"/>
    <property type="molecule type" value="Genomic_DNA"/>
</dbReference>
<evidence type="ECO:0000313" key="2">
    <source>
        <dbReference type="Proteomes" id="UP000261284"/>
    </source>
</evidence>